<reference evidence="2 3" key="1">
    <citation type="submission" date="2019-03" db="EMBL/GenBank/DDBJ databases">
        <authorList>
            <consortium name="GenomeTrakr network: Whole genome sequencing for foodborne pathogen traceback"/>
        </authorList>
    </citation>
    <scope>NUCLEOTIDE SEQUENCE [LARGE SCALE GENOMIC DNA]</scope>
    <source>
        <strain evidence="2 3">PSU-1190</strain>
    </source>
</reference>
<dbReference type="Gene3D" id="3.30.2310.20">
    <property type="entry name" value="RelE-like"/>
    <property type="match status" value="1"/>
</dbReference>
<organism evidence="2 3">
    <name type="scientific">Escherichia coli</name>
    <dbReference type="NCBI Taxonomy" id="562"/>
    <lineage>
        <taxon>Bacteria</taxon>
        <taxon>Pseudomonadati</taxon>
        <taxon>Pseudomonadota</taxon>
        <taxon>Gammaproteobacteria</taxon>
        <taxon>Enterobacterales</taxon>
        <taxon>Enterobacteriaceae</taxon>
        <taxon>Escherichia</taxon>
    </lineage>
</organism>
<dbReference type="AlphaFoldDB" id="A0A826JCH9"/>
<sequence>MQMKNNITHATKVITAHVPLPMADKIDQMVTRLERSRVWIIRQALSDFVRLYDFLVLSSKPAAARTLQSLTQAPIILLTHPHMGEQLFQFEPREVRRIFAGEYEIRYELTGQTCLCIASVAYAGKQIGVSDILEYISSK</sequence>
<comment type="caution">
    <text evidence="2">The sequence shown here is derived from an EMBL/GenBank/DDBJ whole genome shotgun (WGS) entry which is preliminary data.</text>
</comment>
<dbReference type="InterPro" id="IPR010985">
    <property type="entry name" value="Ribbon_hlx_hlx"/>
</dbReference>
<protein>
    <submittedName>
        <fullName evidence="2">Ribbon-helix-helix protein, CopG family</fullName>
    </submittedName>
</protein>
<dbReference type="SUPFAM" id="SSF47598">
    <property type="entry name" value="Ribbon-helix-helix"/>
    <property type="match status" value="1"/>
</dbReference>
<dbReference type="Proteomes" id="UP000591371">
    <property type="component" value="Unassembled WGS sequence"/>
</dbReference>
<dbReference type="EMBL" id="AASATZ010000079">
    <property type="protein sequence ID" value="EFA4421139.1"/>
    <property type="molecule type" value="Genomic_DNA"/>
</dbReference>
<evidence type="ECO:0000313" key="2">
    <source>
        <dbReference type="EMBL" id="EFA4421139.1"/>
    </source>
</evidence>
<proteinExistence type="predicted"/>
<dbReference type="InterPro" id="IPR035093">
    <property type="entry name" value="RelE/ParE_toxin_dom_sf"/>
</dbReference>
<evidence type="ECO:0000256" key="1">
    <source>
        <dbReference type="ARBA" id="ARBA00022649"/>
    </source>
</evidence>
<gene>
    <name evidence="2" type="ORF">D3G36_25565</name>
</gene>
<dbReference type="CDD" id="cd22233">
    <property type="entry name" value="RHH_CopAso-like"/>
    <property type="match status" value="1"/>
</dbReference>
<name>A0A826JCH9_ECOLX</name>
<evidence type="ECO:0000313" key="3">
    <source>
        <dbReference type="Proteomes" id="UP000591371"/>
    </source>
</evidence>
<keyword evidence="1" id="KW-1277">Toxin-antitoxin system</keyword>
<dbReference type="InterPro" id="IPR007712">
    <property type="entry name" value="RelE/ParE_toxin"/>
</dbReference>
<accession>A0A826JCH9</accession>
<dbReference type="Pfam" id="PF05016">
    <property type="entry name" value="ParE_toxin"/>
    <property type="match status" value="1"/>
</dbReference>
<dbReference type="GO" id="GO:0006355">
    <property type="term" value="P:regulation of DNA-templated transcription"/>
    <property type="evidence" value="ECO:0007669"/>
    <property type="project" value="InterPro"/>
</dbReference>